<evidence type="ECO:0000256" key="1">
    <source>
        <dbReference type="SAM" id="Phobius"/>
    </source>
</evidence>
<gene>
    <name evidence="2" type="ORF">FXN63_20860</name>
</gene>
<feature type="transmembrane region" description="Helical" evidence="1">
    <location>
        <begin position="157"/>
        <end position="176"/>
    </location>
</feature>
<dbReference type="InterPro" id="IPR010331">
    <property type="entry name" value="ExoD"/>
</dbReference>
<feature type="transmembrane region" description="Helical" evidence="1">
    <location>
        <begin position="67"/>
        <end position="85"/>
    </location>
</feature>
<dbReference type="PIRSF" id="PIRSF033239">
    <property type="entry name" value="ExoD"/>
    <property type="match status" value="1"/>
</dbReference>
<dbReference type="OrthoDB" id="8635607at2"/>
<keyword evidence="3" id="KW-1185">Reference proteome</keyword>
<dbReference type="Pfam" id="PF06055">
    <property type="entry name" value="ExoD"/>
    <property type="match status" value="1"/>
</dbReference>
<dbReference type="RefSeq" id="WP_148817127.1">
    <property type="nucleotide sequence ID" value="NZ_CP043046.1"/>
</dbReference>
<keyword evidence="1" id="KW-0472">Membrane</keyword>
<dbReference type="EMBL" id="CP043046">
    <property type="protein sequence ID" value="QEI08016.1"/>
    <property type="molecule type" value="Genomic_DNA"/>
</dbReference>
<dbReference type="PANTHER" id="PTHR41795">
    <property type="entry name" value="EXOPOLYSACCHARIDE SYNTHESIS PROTEIN"/>
    <property type="match status" value="1"/>
</dbReference>
<evidence type="ECO:0000313" key="2">
    <source>
        <dbReference type="EMBL" id="QEI08016.1"/>
    </source>
</evidence>
<feature type="transmembrane region" description="Helical" evidence="1">
    <location>
        <begin position="181"/>
        <end position="202"/>
    </location>
</feature>
<dbReference type="PANTHER" id="PTHR41795:SF1">
    <property type="entry name" value="EXOPOLYSACCHARIDE SYNTHESIS PROTEIN"/>
    <property type="match status" value="1"/>
</dbReference>
<keyword evidence="1" id="KW-1133">Transmembrane helix</keyword>
<name>A0A5C0B275_9BURK</name>
<protein>
    <submittedName>
        <fullName evidence="2">Exopolysaccharide biosynthesis protein</fullName>
    </submittedName>
</protein>
<sequence length="203" mass="21979">MMQANEAVASQSEQALEQLVEAIDQLGRRQQRVSLGDMQQEIGERSFGPFLFLPAIVELSPAGGIPGVPTLLGIIVSIFAVQMLLGRRSFWMPAFLSRRTLDGDKLHAALRKVKPVVRYMDRVVRPRWQWLTRKPFIQLVALSSIAAAASVPPLEVLPFASSLPFSAIALLGLGVITRDGVLTVAGMVAAVSALVLVAWVLLG</sequence>
<dbReference type="AlphaFoldDB" id="A0A5C0B275"/>
<dbReference type="Proteomes" id="UP000325161">
    <property type="component" value="Chromosome"/>
</dbReference>
<feature type="transmembrane region" description="Helical" evidence="1">
    <location>
        <begin position="135"/>
        <end position="151"/>
    </location>
</feature>
<reference evidence="2 3" key="1">
    <citation type="submission" date="2019-08" db="EMBL/GenBank/DDBJ databases">
        <title>Amphibian skin-associated Pigmentiphaga: genome sequence and occurrence across geography and hosts.</title>
        <authorList>
            <person name="Bletz M.C."/>
            <person name="Bunk B."/>
            <person name="Sproeer C."/>
            <person name="Biwer P."/>
            <person name="Reiter S."/>
            <person name="Rabemananjara F.C.E."/>
            <person name="Schulz S."/>
            <person name="Overmann J."/>
            <person name="Vences M."/>
        </authorList>
    </citation>
    <scope>NUCLEOTIDE SEQUENCE [LARGE SCALE GENOMIC DNA]</scope>
    <source>
        <strain evidence="2 3">Mada1488</strain>
    </source>
</reference>
<organism evidence="2 3">
    <name type="scientific">Pigmentiphaga aceris</name>
    <dbReference type="NCBI Taxonomy" id="1940612"/>
    <lineage>
        <taxon>Bacteria</taxon>
        <taxon>Pseudomonadati</taxon>
        <taxon>Pseudomonadota</taxon>
        <taxon>Betaproteobacteria</taxon>
        <taxon>Burkholderiales</taxon>
        <taxon>Alcaligenaceae</taxon>
        <taxon>Pigmentiphaga</taxon>
    </lineage>
</organism>
<keyword evidence="1" id="KW-0812">Transmembrane</keyword>
<evidence type="ECO:0000313" key="3">
    <source>
        <dbReference type="Proteomes" id="UP000325161"/>
    </source>
</evidence>
<accession>A0A5C0B275</accession>
<proteinExistence type="predicted"/>
<dbReference type="KEGG" id="pacr:FXN63_20860"/>